<dbReference type="OrthoDB" id="573491at2"/>
<keyword evidence="2" id="KW-1185">Reference proteome</keyword>
<dbReference type="Proteomes" id="UP000238937">
    <property type="component" value="Unassembled WGS sequence"/>
</dbReference>
<evidence type="ECO:0000313" key="1">
    <source>
        <dbReference type="EMBL" id="PSB55094.1"/>
    </source>
</evidence>
<comment type="caution">
    <text evidence="1">The sequence shown here is derived from an EMBL/GenBank/DDBJ whole genome shotgun (WGS) entry which is preliminary data.</text>
</comment>
<evidence type="ECO:0000313" key="2">
    <source>
        <dbReference type="Proteomes" id="UP000238937"/>
    </source>
</evidence>
<accession>A0A2T1GCG6</accession>
<name>A0A2T1GCG6_9CYAN</name>
<organism evidence="1 2">
    <name type="scientific">Chamaesiphon polymorphus CCALA 037</name>
    <dbReference type="NCBI Taxonomy" id="2107692"/>
    <lineage>
        <taxon>Bacteria</taxon>
        <taxon>Bacillati</taxon>
        <taxon>Cyanobacteriota</taxon>
        <taxon>Cyanophyceae</taxon>
        <taxon>Gomontiellales</taxon>
        <taxon>Chamaesiphonaceae</taxon>
        <taxon>Chamaesiphon</taxon>
    </lineage>
</organism>
<sequence length="115" mass="12955">MSLPPQILEIIERLNQELDLIESEANRGLEIVRGLLPLFYENPILIQLLSTLNNSLLFRDNVKRRIQIAIDSISPPQIPSEIVQAAAEDLGELLGRALETKMLVMRAVKILEDLS</sequence>
<keyword evidence="1" id="KW-0255">Endonuclease</keyword>
<dbReference type="GO" id="GO:0004519">
    <property type="term" value="F:endonuclease activity"/>
    <property type="evidence" value="ECO:0007669"/>
    <property type="project" value="UniProtKB-KW"/>
</dbReference>
<proteinExistence type="predicted"/>
<reference evidence="1 2" key="1">
    <citation type="submission" date="2018-03" db="EMBL/GenBank/DDBJ databases">
        <title>The ancient ancestry and fast evolution of plastids.</title>
        <authorList>
            <person name="Moore K.R."/>
            <person name="Magnabosco C."/>
            <person name="Momper L."/>
            <person name="Gold D.A."/>
            <person name="Bosak T."/>
            <person name="Fournier G.P."/>
        </authorList>
    </citation>
    <scope>NUCLEOTIDE SEQUENCE [LARGE SCALE GENOMIC DNA]</scope>
    <source>
        <strain evidence="1 2">CCALA 037</strain>
    </source>
</reference>
<keyword evidence="1" id="KW-0540">Nuclease</keyword>
<keyword evidence="1" id="KW-0378">Hydrolase</keyword>
<dbReference type="EMBL" id="PVWO01000211">
    <property type="protein sequence ID" value="PSB55094.1"/>
    <property type="molecule type" value="Genomic_DNA"/>
</dbReference>
<dbReference type="AlphaFoldDB" id="A0A2T1GCG6"/>
<gene>
    <name evidence="1" type="ORF">C7B77_16140</name>
</gene>
<dbReference type="RefSeq" id="WP_106306859.1">
    <property type="nucleotide sequence ID" value="NZ_PVWO01000211.1"/>
</dbReference>
<protein>
    <submittedName>
        <fullName evidence="1">Restriction endonuclease subunit S</fullName>
    </submittedName>
</protein>